<name>A0A2U3KKM1_9BACT</name>
<evidence type="ECO:0000313" key="3">
    <source>
        <dbReference type="Proteomes" id="UP000238701"/>
    </source>
</evidence>
<dbReference type="OrthoDB" id="9811033at2"/>
<dbReference type="EMBL" id="OMOD01000122">
    <property type="protein sequence ID" value="SPF40202.1"/>
    <property type="molecule type" value="Genomic_DNA"/>
</dbReference>
<evidence type="ECO:0000313" key="2">
    <source>
        <dbReference type="EMBL" id="SPF40202.1"/>
    </source>
</evidence>
<dbReference type="Pfam" id="PF00550">
    <property type="entry name" value="PP-binding"/>
    <property type="match status" value="1"/>
</dbReference>
<sequence length="83" mass="9104">MEELLTKVRTAFQSAFSIDPQTVTIDTVPSDVPAWDSMGHVTLASSLEQAFGLTFDVDDLMAMEDVKSICRVVQSKLGQVQRA</sequence>
<dbReference type="Gene3D" id="1.10.1200.10">
    <property type="entry name" value="ACP-like"/>
    <property type="match status" value="1"/>
</dbReference>
<protein>
    <recommendedName>
        <fullName evidence="1">Carrier domain-containing protein</fullName>
    </recommendedName>
</protein>
<dbReference type="InterPro" id="IPR036736">
    <property type="entry name" value="ACP-like_sf"/>
</dbReference>
<dbReference type="SUPFAM" id="SSF47336">
    <property type="entry name" value="ACP-like"/>
    <property type="match status" value="1"/>
</dbReference>
<proteinExistence type="predicted"/>
<dbReference type="PROSITE" id="PS50075">
    <property type="entry name" value="CARRIER"/>
    <property type="match status" value="1"/>
</dbReference>
<reference evidence="3" key="1">
    <citation type="submission" date="2018-02" db="EMBL/GenBank/DDBJ databases">
        <authorList>
            <person name="Hausmann B."/>
        </authorList>
    </citation>
    <scope>NUCLEOTIDE SEQUENCE [LARGE SCALE GENOMIC DNA]</scope>
    <source>
        <strain evidence="3">Peat soil MAG SbA1</strain>
    </source>
</reference>
<gene>
    <name evidence="2" type="ORF">SBA1_30053</name>
</gene>
<evidence type="ECO:0000259" key="1">
    <source>
        <dbReference type="PROSITE" id="PS50075"/>
    </source>
</evidence>
<dbReference type="InterPro" id="IPR009081">
    <property type="entry name" value="PP-bd_ACP"/>
</dbReference>
<organism evidence="2 3">
    <name type="scientific">Candidatus Sulfotelmatobacter kueseliae</name>
    <dbReference type="NCBI Taxonomy" id="2042962"/>
    <lineage>
        <taxon>Bacteria</taxon>
        <taxon>Pseudomonadati</taxon>
        <taxon>Acidobacteriota</taxon>
        <taxon>Terriglobia</taxon>
        <taxon>Terriglobales</taxon>
        <taxon>Candidatus Korobacteraceae</taxon>
        <taxon>Candidatus Sulfotelmatobacter</taxon>
    </lineage>
</organism>
<accession>A0A2U3KKM1</accession>
<feature type="domain" description="Carrier" evidence="1">
    <location>
        <begin position="1"/>
        <end position="77"/>
    </location>
</feature>
<dbReference type="AlphaFoldDB" id="A0A2U3KKM1"/>
<dbReference type="Proteomes" id="UP000238701">
    <property type="component" value="Unassembled WGS sequence"/>
</dbReference>